<reference evidence="2" key="1">
    <citation type="journal article" date="2015" name="Genome Announc.">
        <title>Complete Genome Sequence of Herbaspirillum hiltneri N3 (DSM 17495), Isolated from Surface-Sterilized Wheat Roots.</title>
        <authorList>
            <person name="Guizelini D."/>
            <person name="Saizaki P.M."/>
            <person name="Coimbra N.A."/>
            <person name="Weiss V.A."/>
            <person name="Faoro H."/>
            <person name="Sfeir M.Z."/>
            <person name="Baura V.A."/>
            <person name="Monteiro R.A."/>
            <person name="Chubatsu L.S."/>
            <person name="Souza E.M."/>
            <person name="Cruz L.M."/>
            <person name="Pedrosa F.O."/>
            <person name="Raittz R.T."/>
            <person name="Marchaukoski J.N."/>
            <person name="Steffens M.B."/>
        </authorList>
    </citation>
    <scope>NUCLEOTIDE SEQUENCE [LARGE SCALE GENOMIC DNA]</scope>
    <source>
        <strain evidence="2">N3</strain>
    </source>
</reference>
<keyword evidence="2" id="KW-1185">Reference proteome</keyword>
<dbReference type="RefSeq" id="WP_053201535.1">
    <property type="nucleotide sequence ID" value="NZ_CP011409.1"/>
</dbReference>
<evidence type="ECO:0000313" key="1">
    <source>
        <dbReference type="EMBL" id="AKZ65330.1"/>
    </source>
</evidence>
<organism evidence="1 2">
    <name type="scientific">Herbaspirillum hiltneri N3</name>
    <dbReference type="NCBI Taxonomy" id="1262470"/>
    <lineage>
        <taxon>Bacteria</taxon>
        <taxon>Pseudomonadati</taxon>
        <taxon>Pseudomonadota</taxon>
        <taxon>Betaproteobacteria</taxon>
        <taxon>Burkholderiales</taxon>
        <taxon>Oxalobacteraceae</taxon>
        <taxon>Herbaspirillum</taxon>
    </lineage>
</organism>
<protein>
    <submittedName>
        <fullName evidence="1">Uncharacterized protein</fullName>
    </submittedName>
</protein>
<dbReference type="Proteomes" id="UP000063429">
    <property type="component" value="Chromosome"/>
</dbReference>
<evidence type="ECO:0000313" key="2">
    <source>
        <dbReference type="Proteomes" id="UP000063429"/>
    </source>
</evidence>
<name>A0ABM5V6P7_9BURK</name>
<gene>
    <name evidence="1" type="ORF">F506_12210</name>
</gene>
<sequence>MTKLEEIVKRQKQGAKFVLSFQMLGMDVETFDTVAQTWLEHGGPGFEAAGVPFRKVIDGEFLIARLTVVKTAED</sequence>
<dbReference type="EMBL" id="CP011409">
    <property type="protein sequence ID" value="AKZ65330.1"/>
    <property type="molecule type" value="Genomic_DNA"/>
</dbReference>
<accession>A0ABM5V6P7</accession>
<proteinExistence type="predicted"/>